<keyword evidence="14" id="KW-1185">Reference proteome</keyword>
<evidence type="ECO:0000313" key="12">
    <source>
        <dbReference type="EMBL" id="CAI4009870.1"/>
    </source>
</evidence>
<keyword evidence="2" id="KW-0813">Transport</keyword>
<feature type="transmembrane region" description="Helical" evidence="9">
    <location>
        <begin position="1041"/>
        <end position="1059"/>
    </location>
</feature>
<proteinExistence type="inferred from homology"/>
<dbReference type="GO" id="GO:0005524">
    <property type="term" value="F:ATP binding"/>
    <property type="evidence" value="ECO:0007669"/>
    <property type="project" value="UniProtKB-KW"/>
</dbReference>
<dbReference type="InterPro" id="IPR011527">
    <property type="entry name" value="ABC1_TM_dom"/>
</dbReference>
<dbReference type="SUPFAM" id="SSF90123">
    <property type="entry name" value="ABC transporter transmembrane region"/>
    <property type="match status" value="1"/>
</dbReference>
<feature type="compositionally biased region" description="Polar residues" evidence="8">
    <location>
        <begin position="1185"/>
        <end position="1205"/>
    </location>
</feature>
<dbReference type="InterPro" id="IPR050835">
    <property type="entry name" value="ABC_transporter_sub-D"/>
</dbReference>
<accession>A0A9P1DHM4</accession>
<reference evidence="12" key="1">
    <citation type="submission" date="2022-10" db="EMBL/GenBank/DDBJ databases">
        <authorList>
            <person name="Chen Y."/>
            <person name="Dougan E. K."/>
            <person name="Chan C."/>
            <person name="Rhodes N."/>
            <person name="Thang M."/>
        </authorList>
    </citation>
    <scope>NUCLEOTIDE SEQUENCE</scope>
</reference>
<feature type="domain" description="ABC transmembrane type-1" evidence="11">
    <location>
        <begin position="156"/>
        <end position="337"/>
    </location>
</feature>
<evidence type="ECO:0000256" key="5">
    <source>
        <dbReference type="ARBA" id="ARBA00022840"/>
    </source>
</evidence>
<feature type="transmembrane region" description="Helical" evidence="9">
    <location>
        <begin position="950"/>
        <end position="973"/>
    </location>
</feature>
<dbReference type="InterPro" id="IPR027417">
    <property type="entry name" value="P-loop_NTPase"/>
</dbReference>
<gene>
    <name evidence="12" type="ORF">C1SCF055_LOCUS35200</name>
</gene>
<evidence type="ECO:0000259" key="10">
    <source>
        <dbReference type="PROSITE" id="PS50893"/>
    </source>
</evidence>
<dbReference type="SUPFAM" id="SSF52540">
    <property type="entry name" value="P-loop containing nucleoside triphosphate hydrolases"/>
    <property type="match status" value="1"/>
</dbReference>
<keyword evidence="4" id="KW-0547">Nucleotide-binding</keyword>
<organism evidence="12">
    <name type="scientific">Cladocopium goreaui</name>
    <dbReference type="NCBI Taxonomy" id="2562237"/>
    <lineage>
        <taxon>Eukaryota</taxon>
        <taxon>Sar</taxon>
        <taxon>Alveolata</taxon>
        <taxon>Dinophyceae</taxon>
        <taxon>Suessiales</taxon>
        <taxon>Symbiodiniaceae</taxon>
        <taxon>Cladocopium</taxon>
    </lineage>
</organism>
<dbReference type="Gene3D" id="1.20.1560.10">
    <property type="entry name" value="ABC transporter type 1, transmembrane domain"/>
    <property type="match status" value="1"/>
</dbReference>
<dbReference type="OrthoDB" id="414183at2759"/>
<feature type="transmembrane region" description="Helical" evidence="9">
    <location>
        <begin position="835"/>
        <end position="856"/>
    </location>
</feature>
<evidence type="ECO:0000256" key="3">
    <source>
        <dbReference type="ARBA" id="ARBA00022692"/>
    </source>
</evidence>
<name>A0A9P1DHM4_9DINO</name>
<dbReference type="GO" id="GO:0016020">
    <property type="term" value="C:membrane"/>
    <property type="evidence" value="ECO:0007669"/>
    <property type="project" value="InterPro"/>
</dbReference>
<feature type="transmembrane region" description="Helical" evidence="9">
    <location>
        <begin position="908"/>
        <end position="941"/>
    </location>
</feature>
<keyword evidence="6 9" id="KW-1133">Transmembrane helix</keyword>
<evidence type="ECO:0000259" key="11">
    <source>
        <dbReference type="PROSITE" id="PS50929"/>
    </source>
</evidence>
<feature type="region of interest" description="Disordered" evidence="8">
    <location>
        <begin position="1182"/>
        <end position="1223"/>
    </location>
</feature>
<dbReference type="PROSITE" id="PS00211">
    <property type="entry name" value="ABC_TRANSPORTER_1"/>
    <property type="match status" value="1"/>
</dbReference>
<dbReference type="PANTHER" id="PTHR11384">
    <property type="entry name" value="ATP-BINDING CASSETTE, SUB-FAMILY D MEMBER"/>
    <property type="match status" value="1"/>
</dbReference>
<dbReference type="PANTHER" id="PTHR11384:SF55">
    <property type="entry name" value="ATP-BINDING CASSETTE TRANSPORTER"/>
    <property type="match status" value="1"/>
</dbReference>
<evidence type="ECO:0000313" key="14">
    <source>
        <dbReference type="Proteomes" id="UP001152797"/>
    </source>
</evidence>
<reference evidence="13 14" key="2">
    <citation type="submission" date="2024-05" db="EMBL/GenBank/DDBJ databases">
        <authorList>
            <person name="Chen Y."/>
            <person name="Shah S."/>
            <person name="Dougan E. K."/>
            <person name="Thang M."/>
            <person name="Chan C."/>
        </authorList>
    </citation>
    <scope>NUCLEOTIDE SEQUENCE [LARGE SCALE GENOMIC DNA]</scope>
</reference>
<dbReference type="Pfam" id="PF06472">
    <property type="entry name" value="ABC_membrane_2"/>
    <property type="match status" value="1"/>
</dbReference>
<evidence type="ECO:0000256" key="2">
    <source>
        <dbReference type="ARBA" id="ARBA00022448"/>
    </source>
</evidence>
<keyword evidence="5 13" id="KW-0067">ATP-binding</keyword>
<dbReference type="EMBL" id="CAMXCT030004668">
    <property type="protein sequence ID" value="CAL4797182.1"/>
    <property type="molecule type" value="Genomic_DNA"/>
</dbReference>
<dbReference type="SMART" id="SM00382">
    <property type="entry name" value="AAA"/>
    <property type="match status" value="1"/>
</dbReference>
<feature type="transmembrane region" description="Helical" evidence="9">
    <location>
        <begin position="175"/>
        <end position="193"/>
    </location>
</feature>
<dbReference type="GO" id="GO:0140359">
    <property type="term" value="F:ABC-type transporter activity"/>
    <property type="evidence" value="ECO:0007669"/>
    <property type="project" value="InterPro"/>
</dbReference>
<feature type="transmembrane region" description="Helical" evidence="9">
    <location>
        <begin position="82"/>
        <end position="102"/>
    </location>
</feature>
<dbReference type="InterPro" id="IPR036640">
    <property type="entry name" value="ABC1_TM_sf"/>
</dbReference>
<evidence type="ECO:0000256" key="1">
    <source>
        <dbReference type="ARBA" id="ARBA00008575"/>
    </source>
</evidence>
<dbReference type="InterPro" id="IPR003439">
    <property type="entry name" value="ABC_transporter-like_ATP-bd"/>
</dbReference>
<dbReference type="GO" id="GO:0016887">
    <property type="term" value="F:ATP hydrolysis activity"/>
    <property type="evidence" value="ECO:0007669"/>
    <property type="project" value="InterPro"/>
</dbReference>
<feature type="transmembrane region" description="Helical" evidence="9">
    <location>
        <begin position="1010"/>
        <end position="1029"/>
    </location>
</feature>
<evidence type="ECO:0000256" key="9">
    <source>
        <dbReference type="SAM" id="Phobius"/>
    </source>
</evidence>
<dbReference type="InterPro" id="IPR003593">
    <property type="entry name" value="AAA+_ATPase"/>
</dbReference>
<dbReference type="InterPro" id="IPR017871">
    <property type="entry name" value="ABC_transporter-like_CS"/>
</dbReference>
<dbReference type="PROSITE" id="PS50893">
    <property type="entry name" value="ABC_TRANSPORTER_2"/>
    <property type="match status" value="1"/>
</dbReference>
<comment type="similarity">
    <text evidence="1">Belongs to the ABC transporter superfamily. ABCD family. Peroxisomal fatty acyl CoA transporter (TC 3.A.1.203) subfamily.</text>
</comment>
<evidence type="ECO:0000256" key="4">
    <source>
        <dbReference type="ARBA" id="ARBA00022741"/>
    </source>
</evidence>
<dbReference type="EMBL" id="CAMXCT010004668">
    <property type="protein sequence ID" value="CAI4009870.1"/>
    <property type="molecule type" value="Genomic_DNA"/>
</dbReference>
<dbReference type="PROSITE" id="PS50929">
    <property type="entry name" value="ABC_TM1F"/>
    <property type="match status" value="1"/>
</dbReference>
<evidence type="ECO:0000256" key="8">
    <source>
        <dbReference type="SAM" id="MobiDB-lite"/>
    </source>
</evidence>
<dbReference type="EMBL" id="CAMXCT020004668">
    <property type="protein sequence ID" value="CAL1163245.1"/>
    <property type="molecule type" value="Genomic_DNA"/>
</dbReference>
<protein>
    <submittedName>
        <fullName evidence="13">ABC transporter ATP-binding protein</fullName>
    </submittedName>
</protein>
<feature type="transmembrane region" description="Helical" evidence="9">
    <location>
        <begin position="42"/>
        <end position="62"/>
    </location>
</feature>
<dbReference type="Pfam" id="PF00005">
    <property type="entry name" value="ABC_tran"/>
    <property type="match status" value="1"/>
</dbReference>
<feature type="transmembrane region" description="Helical" evidence="9">
    <location>
        <begin position="199"/>
        <end position="221"/>
    </location>
</feature>
<evidence type="ECO:0000256" key="6">
    <source>
        <dbReference type="ARBA" id="ARBA00022989"/>
    </source>
</evidence>
<keyword evidence="7 9" id="KW-0472">Membrane</keyword>
<dbReference type="Gene3D" id="3.40.50.300">
    <property type="entry name" value="P-loop containing nucleotide triphosphate hydrolases"/>
    <property type="match status" value="1"/>
</dbReference>
<sequence length="1305" mass="144880">MGKEDLEMGTTPLATEASSSVLGASMMLASMFFRDSLRGRRAIALSISVFVLLLLEIGAVLYYSDVQKNYMTALQQKNEEAFYHGLWMVAAVIVFISPIIALHEYTSGLLKMTFRESLTKRFAGTYLAAPKYAEGNPFYRLTITGEIDNPDQRICQDVQDFVHIAVHLVQDVVRTFLNIFGFAAVLYSISPAACVGVLLYSITGTLVATTGFGPLIGFYQLERVKQEANLRYDLIRVRENAESVAFFEGGAAEWSKFTSLFDGLLNTVYRSIIVASGFGMFNRSFHWATFAIPALLVGPAYLKGEVQFGVISQASMAFNIILGALTLIMDKLESLTDVAVRIRRLEDLELALRRCKNEAMQRRRPGNFSIASSETTHSEDLLRFNEVTLCTPPRVGMRQQTLCQELTLGLKAGESLLIVGESGIGKSSLLRCCAGLWSDGCGEVQLCPRRSVFFMPQKPYMFLGSLKDQLLYPNVKDSLLGDGEIEHALRQVNLHHLLEQHSLEESKEWSSLLSLGQQQRINFARVLLRPDTQIALIDEGTSACDPGNEALLYRLLRERLAGYVSVGHRPALQQFHSHADLLPHRLRDADQGFAPWSAVVQLWTSPSAWPQDKVEELNGWSLQDAYEANKKGSPVPAVPRDGRARSRTDSASVSPRRIIKPIAVVHRVPARTAAFAFRIFGAFWRDFSSSRVRNKRTMWARRIGAPDRCPSQTRVIVQSIMNGAIGLVVYQYMDSLAGGNLDFALESVGNSSATCLTSWLRRNEITSWAEAETWTKWFKYQADSSTYVHKHTCNPFPVSALNQTCATMSVPVYEFDSKLGYPLGPGEKPSFNNDLLYAFAYTFLVLGILNLIGFAVHDITLLSRRNQNYILDLPAFNQGFPLFKKFAMLSGINIVPKLFSIEGTGRTLAIAIGIVLTPFIAVWSLLFLVGIITPFMVLLFFRYPVRLSRFAVFLTLLATSVFGLTMTIIPLVYLGNLNERPRYALVYRVTDYEPGECYCGCSYFINAASLIRISAIGFGVTFSSCLSAFRCLKGLRRAQWANLMSVLFPVPVTVYSVFWTTPSGDPIQHRKEGEPVQSEMAFDPFALMDEQPESRYTTVTLKPEYAYDVDAAGRWKPLGDRVMDGPTLPELKKGEFFKQPTEVIGCCGFPCLTGGYQVIYMSDSEEEEAQEEPKGRAISPVVAGTRTNSTGGDAQQVTSSKTGRSSFRKALTARSRAGSTDSIKEKRIQRIAHLAPALKVRECPSQNSSCSNTPLPTPLPSPFSLAAVPAREVKLPVVLDQGIESAPPCLFGRDFSDDANYKCSL</sequence>
<comment type="caution">
    <text evidence="12">The sequence shown here is derived from an EMBL/GenBank/DDBJ whole genome shotgun (WGS) entry which is preliminary data.</text>
</comment>
<evidence type="ECO:0000256" key="7">
    <source>
        <dbReference type="ARBA" id="ARBA00023136"/>
    </source>
</evidence>
<dbReference type="Proteomes" id="UP001152797">
    <property type="component" value="Unassembled WGS sequence"/>
</dbReference>
<feature type="region of interest" description="Disordered" evidence="8">
    <location>
        <begin position="628"/>
        <end position="652"/>
    </location>
</feature>
<evidence type="ECO:0000313" key="13">
    <source>
        <dbReference type="EMBL" id="CAL4797182.1"/>
    </source>
</evidence>
<keyword evidence="3 9" id="KW-0812">Transmembrane</keyword>
<feature type="domain" description="ABC transporter" evidence="10">
    <location>
        <begin position="382"/>
        <end position="622"/>
    </location>
</feature>